<feature type="compositionally biased region" description="Basic and acidic residues" evidence="1">
    <location>
        <begin position="1"/>
        <end position="11"/>
    </location>
</feature>
<gene>
    <name evidence="2" type="ORF">NDU88_001512</name>
</gene>
<dbReference type="AlphaFoldDB" id="A0AAV7V9Y0"/>
<evidence type="ECO:0000313" key="3">
    <source>
        <dbReference type="Proteomes" id="UP001066276"/>
    </source>
</evidence>
<protein>
    <submittedName>
        <fullName evidence="2">Uncharacterized protein</fullName>
    </submittedName>
</protein>
<proteinExistence type="predicted"/>
<organism evidence="2 3">
    <name type="scientific">Pleurodeles waltl</name>
    <name type="common">Iberian ribbed newt</name>
    <dbReference type="NCBI Taxonomy" id="8319"/>
    <lineage>
        <taxon>Eukaryota</taxon>
        <taxon>Metazoa</taxon>
        <taxon>Chordata</taxon>
        <taxon>Craniata</taxon>
        <taxon>Vertebrata</taxon>
        <taxon>Euteleostomi</taxon>
        <taxon>Amphibia</taxon>
        <taxon>Batrachia</taxon>
        <taxon>Caudata</taxon>
        <taxon>Salamandroidea</taxon>
        <taxon>Salamandridae</taxon>
        <taxon>Pleurodelinae</taxon>
        <taxon>Pleurodeles</taxon>
    </lineage>
</organism>
<evidence type="ECO:0000256" key="1">
    <source>
        <dbReference type="SAM" id="MobiDB-lite"/>
    </source>
</evidence>
<evidence type="ECO:0000313" key="2">
    <source>
        <dbReference type="EMBL" id="KAJ1197656.1"/>
    </source>
</evidence>
<accession>A0AAV7V9Y0</accession>
<sequence length="101" mass="10301">MGHGPPERDGRPWAWGARPGGGGPVAWMEESAQSGAARAAAALCCFGGGWWGDLGAPWERVERDLSGTLAGGAGGKSRRSADRDGGVMEPLAGPRRPCGVC</sequence>
<keyword evidence="3" id="KW-1185">Reference proteome</keyword>
<dbReference type="EMBL" id="JANPWB010000003">
    <property type="protein sequence ID" value="KAJ1197656.1"/>
    <property type="molecule type" value="Genomic_DNA"/>
</dbReference>
<feature type="region of interest" description="Disordered" evidence="1">
    <location>
        <begin position="66"/>
        <end position="101"/>
    </location>
</feature>
<reference evidence="2" key="1">
    <citation type="journal article" date="2022" name="bioRxiv">
        <title>Sequencing and chromosome-scale assembly of the giantPleurodeles waltlgenome.</title>
        <authorList>
            <person name="Brown T."/>
            <person name="Elewa A."/>
            <person name="Iarovenko S."/>
            <person name="Subramanian E."/>
            <person name="Araus A.J."/>
            <person name="Petzold A."/>
            <person name="Susuki M."/>
            <person name="Suzuki K.-i.T."/>
            <person name="Hayashi T."/>
            <person name="Toyoda A."/>
            <person name="Oliveira C."/>
            <person name="Osipova E."/>
            <person name="Leigh N.D."/>
            <person name="Simon A."/>
            <person name="Yun M.H."/>
        </authorList>
    </citation>
    <scope>NUCLEOTIDE SEQUENCE</scope>
    <source>
        <strain evidence="2">20211129_DDA</strain>
        <tissue evidence="2">Liver</tissue>
    </source>
</reference>
<comment type="caution">
    <text evidence="2">The sequence shown here is derived from an EMBL/GenBank/DDBJ whole genome shotgun (WGS) entry which is preliminary data.</text>
</comment>
<name>A0AAV7V9Y0_PLEWA</name>
<dbReference type="Proteomes" id="UP001066276">
    <property type="component" value="Chromosome 2_1"/>
</dbReference>
<feature type="region of interest" description="Disordered" evidence="1">
    <location>
        <begin position="1"/>
        <end position="27"/>
    </location>
</feature>